<comment type="caution">
    <text evidence="5">The sequence shown here is derived from an EMBL/GenBank/DDBJ whole genome shotgun (WGS) entry which is preliminary data.</text>
</comment>
<accession>A0A5N5U3L3</accession>
<dbReference type="InterPro" id="IPR002550">
    <property type="entry name" value="CNNM"/>
</dbReference>
<keyword evidence="3" id="KW-0812">Transmembrane</keyword>
<keyword evidence="6" id="KW-1185">Reference proteome</keyword>
<reference evidence="5 6" key="1">
    <citation type="submission" date="2019-10" db="EMBL/GenBank/DDBJ databases">
        <title>Unraveling microbial dark matter from salterns through culturing: the case of the genus Halosegnis.</title>
        <authorList>
            <person name="Duran-Viseras A."/>
            <person name="Andrei A.-S."/>
            <person name="Vera-Gargallo B."/>
            <person name="Ghai R."/>
            <person name="Sanchez-Porro C."/>
            <person name="Ventosa A."/>
        </authorList>
    </citation>
    <scope>NUCLEOTIDE SEQUENCE [LARGE SCALE GENOMIC DNA]</scope>
    <source>
        <strain evidence="5 6">F18-79</strain>
    </source>
</reference>
<dbReference type="Proteomes" id="UP000326865">
    <property type="component" value="Unassembled WGS sequence"/>
</dbReference>
<evidence type="ECO:0000313" key="6">
    <source>
        <dbReference type="Proteomes" id="UP000326865"/>
    </source>
</evidence>
<keyword evidence="2" id="KW-0129">CBS domain</keyword>
<evidence type="ECO:0000256" key="2">
    <source>
        <dbReference type="ARBA" id="ARBA00023122"/>
    </source>
</evidence>
<proteinExistence type="predicted"/>
<keyword evidence="1" id="KW-0677">Repeat</keyword>
<gene>
    <name evidence="5" type="ORF">DM867_12480</name>
</gene>
<dbReference type="Pfam" id="PF01595">
    <property type="entry name" value="CNNM"/>
    <property type="match status" value="1"/>
</dbReference>
<protein>
    <submittedName>
        <fullName evidence="5">DUF21 domain-containing protein</fullName>
    </submittedName>
</protein>
<dbReference type="PANTHER" id="PTHR22777">
    <property type="entry name" value="HEMOLYSIN-RELATED"/>
    <property type="match status" value="1"/>
</dbReference>
<dbReference type="AlphaFoldDB" id="A0A5N5U3L3"/>
<keyword evidence="3" id="KW-0472">Membrane</keyword>
<keyword evidence="3" id="KW-1133">Transmembrane helix</keyword>
<feature type="domain" description="CNNM transmembrane" evidence="4">
    <location>
        <begin position="24"/>
        <end position="110"/>
    </location>
</feature>
<evidence type="ECO:0000256" key="1">
    <source>
        <dbReference type="ARBA" id="ARBA00022737"/>
    </source>
</evidence>
<dbReference type="PANTHER" id="PTHR22777:SF17">
    <property type="entry name" value="UPF0053 PROTEIN SLL0260"/>
    <property type="match status" value="1"/>
</dbReference>
<evidence type="ECO:0000256" key="3">
    <source>
        <dbReference type="SAM" id="Phobius"/>
    </source>
</evidence>
<dbReference type="EMBL" id="QKKZ01000008">
    <property type="protein sequence ID" value="KAB7512552.1"/>
    <property type="molecule type" value="Genomic_DNA"/>
</dbReference>
<organism evidence="5 6">
    <name type="scientific">Halosegnis rubeus</name>
    <dbReference type="NCBI Taxonomy" id="2212850"/>
    <lineage>
        <taxon>Archaea</taxon>
        <taxon>Methanobacteriati</taxon>
        <taxon>Methanobacteriota</taxon>
        <taxon>Stenosarchaea group</taxon>
        <taxon>Halobacteria</taxon>
        <taxon>Halobacteriales</taxon>
        <taxon>Natronomonadaceae</taxon>
        <taxon>Halosegnis</taxon>
    </lineage>
</organism>
<name>A0A5N5U3L3_9EURY</name>
<sequence>MTRPDFSYVRAVSGPYGCYHPLVVAGLLVVSAFFSASETSIFSLESHRVAAMGSDGTGSGGTLARLREGPNRLLITVLVGSNVVNVAIASVTTAALVGQFGPERGPLVATVNDALDLRLPDDGDASVADLLARELGESLDAGDSVAIGDARLTVRSLSDDGRVQQGLVERSETK</sequence>
<evidence type="ECO:0000313" key="5">
    <source>
        <dbReference type="EMBL" id="KAB7512552.1"/>
    </source>
</evidence>
<feature type="transmembrane region" description="Helical" evidence="3">
    <location>
        <begin position="20"/>
        <end position="44"/>
    </location>
</feature>
<evidence type="ECO:0000259" key="4">
    <source>
        <dbReference type="Pfam" id="PF01595"/>
    </source>
</evidence>